<evidence type="ECO:0008006" key="3">
    <source>
        <dbReference type="Google" id="ProtNLM"/>
    </source>
</evidence>
<organism evidence="1 2">
    <name type="scientific">Algoriella xinjiangensis</name>
    <dbReference type="NCBI Taxonomy" id="684065"/>
    <lineage>
        <taxon>Bacteria</taxon>
        <taxon>Pseudomonadati</taxon>
        <taxon>Bacteroidota</taxon>
        <taxon>Flavobacteriia</taxon>
        <taxon>Flavobacteriales</taxon>
        <taxon>Weeksellaceae</taxon>
        <taxon>Algoriella</taxon>
    </lineage>
</organism>
<dbReference type="STRING" id="684065.SAMN05421738_103124"/>
<evidence type="ECO:0000313" key="1">
    <source>
        <dbReference type="EMBL" id="SFM85199.1"/>
    </source>
</evidence>
<dbReference type="Gene3D" id="3.40.630.30">
    <property type="match status" value="1"/>
</dbReference>
<name>A0A1I4U897_9FLAO</name>
<evidence type="ECO:0000313" key="2">
    <source>
        <dbReference type="Proteomes" id="UP000199149"/>
    </source>
</evidence>
<dbReference type="AlphaFoldDB" id="A0A1I4U897"/>
<dbReference type="EMBL" id="FOUZ01000003">
    <property type="protein sequence ID" value="SFM85199.1"/>
    <property type="molecule type" value="Genomic_DNA"/>
</dbReference>
<dbReference type="Proteomes" id="UP000199149">
    <property type="component" value="Unassembled WGS sequence"/>
</dbReference>
<proteinExistence type="predicted"/>
<dbReference type="OrthoDB" id="1113003at2"/>
<accession>A0A1I4U897</accession>
<keyword evidence="2" id="KW-1185">Reference proteome</keyword>
<reference evidence="2" key="1">
    <citation type="submission" date="2016-10" db="EMBL/GenBank/DDBJ databases">
        <authorList>
            <person name="Varghese N."/>
            <person name="Submissions S."/>
        </authorList>
    </citation>
    <scope>NUCLEOTIDE SEQUENCE [LARGE SCALE GENOMIC DNA]</scope>
    <source>
        <strain evidence="2">XJ109</strain>
    </source>
</reference>
<protein>
    <recommendedName>
        <fullName evidence="3">Acetyltransferase (GNAT) domain-containing protein</fullName>
    </recommendedName>
</protein>
<gene>
    <name evidence="1" type="ORF">SAMN05421738_103124</name>
</gene>
<sequence>MIKRITRKKLDVEKYTNCLNNAVNYRIYAEYWYLDTLVDDNWDCYVLNDYEAIMPLPYTKKIGVKFITQPIYCQQLGVFHNQNFSKEIFEQFEKKLHKNLVRAYSFNEENTELFRPKGTQKVNFILNLNRPYIQISENYTSKRNKELRRTSKMSLEINEVNNLQNFQLLKDKYEYIHTHKLEKKYKPIFETLLKNGTLRIFDIFSKEQILIGSQAMLFSKNRIICLSFARNREQEKHNTSAYILDYIIKNNAEKDLIFDFEGSTLPAVAKFMEGYSPQKKYYSIYSNINF</sequence>
<dbReference type="RefSeq" id="WP_092906697.1">
    <property type="nucleotide sequence ID" value="NZ_FOUZ01000003.1"/>
</dbReference>